<dbReference type="AlphaFoldDB" id="A0A2M6XAG0"/>
<dbReference type="Gene3D" id="3.40.50.720">
    <property type="entry name" value="NAD(P)-binding Rossmann-like Domain"/>
    <property type="match status" value="1"/>
</dbReference>
<evidence type="ECO:0000313" key="3">
    <source>
        <dbReference type="EMBL" id="PIU02057.1"/>
    </source>
</evidence>
<evidence type="ECO:0000259" key="2">
    <source>
        <dbReference type="Pfam" id="PF01370"/>
    </source>
</evidence>
<protein>
    <submittedName>
        <fullName evidence="3">NAD(P)-dependent oxidoreductase</fullName>
    </submittedName>
</protein>
<dbReference type="InterPro" id="IPR001509">
    <property type="entry name" value="Epimerase_deHydtase"/>
</dbReference>
<dbReference type="InterPro" id="IPR036291">
    <property type="entry name" value="NAD(P)-bd_dom_sf"/>
</dbReference>
<gene>
    <name evidence="3" type="ORF">COT66_02185</name>
</gene>
<accession>A0A2M6XAG0</accession>
<evidence type="ECO:0000256" key="1">
    <source>
        <dbReference type="ARBA" id="ARBA00007637"/>
    </source>
</evidence>
<comment type="similarity">
    <text evidence="1">Belongs to the NAD(P)-dependent epimerase/dehydratase family.</text>
</comment>
<organism evidence="3 4">
    <name type="scientific">Candidatus Shapirobacteria bacterium CG09_land_8_20_14_0_10_49_15</name>
    <dbReference type="NCBI Taxonomy" id="1974482"/>
    <lineage>
        <taxon>Bacteria</taxon>
        <taxon>Candidatus Shapironibacteriota</taxon>
    </lineage>
</organism>
<proteinExistence type="inferred from homology"/>
<name>A0A2M6XAG0_9BACT</name>
<evidence type="ECO:0000313" key="4">
    <source>
        <dbReference type="Proteomes" id="UP000231214"/>
    </source>
</evidence>
<dbReference type="EMBL" id="PEZK01000033">
    <property type="protein sequence ID" value="PIU02057.1"/>
    <property type="molecule type" value="Genomic_DNA"/>
</dbReference>
<reference evidence="4" key="1">
    <citation type="submission" date="2017-09" db="EMBL/GenBank/DDBJ databases">
        <title>Depth-based differentiation of microbial function through sediment-hosted aquifers and enrichment of novel symbionts in the deep terrestrial subsurface.</title>
        <authorList>
            <person name="Probst A.J."/>
            <person name="Ladd B."/>
            <person name="Jarett J.K."/>
            <person name="Geller-Mcgrath D.E."/>
            <person name="Sieber C.M.K."/>
            <person name="Emerson J.B."/>
            <person name="Anantharaman K."/>
            <person name="Thomas B.C."/>
            <person name="Malmstrom R."/>
            <person name="Stieglmeier M."/>
            <person name="Klingl A."/>
            <person name="Woyke T."/>
            <person name="Ryan C.M."/>
            <person name="Banfield J.F."/>
        </authorList>
    </citation>
    <scope>NUCLEOTIDE SEQUENCE [LARGE SCALE GENOMIC DNA]</scope>
</reference>
<sequence>MKKRILVTGGCGFIGSEVVQQLLNKGYFVRVADNLSKPESSVKKGYEFIKADLTVSSAANKAFKGIDICINMAAKIGGIGYFHKYPATILSENNKIYSATFEAAARNKINRIIYISSSMVFESTNKFPSKETDIGKIPPPASAYGFSKLIGEWYCQAFQKEFGLNYSICRPFNAYGINEAPGKEVGYAHVIPDLTKKMLSGQYPIELLGDGQQTRCFTHVRDLANGIIAVMESKKAINQDFNISNPEETVILDLAKIIWKLIGKKQAFRAKFVPSFTHDVKRRVPNPGKMKRLLNWEAKIRLEKGLPEVINWIKKKLQ</sequence>
<dbReference type="PANTHER" id="PTHR43000">
    <property type="entry name" value="DTDP-D-GLUCOSE 4,6-DEHYDRATASE-RELATED"/>
    <property type="match status" value="1"/>
</dbReference>
<dbReference type="Proteomes" id="UP000231214">
    <property type="component" value="Unassembled WGS sequence"/>
</dbReference>
<comment type="caution">
    <text evidence="3">The sequence shown here is derived from an EMBL/GenBank/DDBJ whole genome shotgun (WGS) entry which is preliminary data.</text>
</comment>
<dbReference type="Pfam" id="PF01370">
    <property type="entry name" value="Epimerase"/>
    <property type="match status" value="1"/>
</dbReference>
<dbReference type="SUPFAM" id="SSF51735">
    <property type="entry name" value="NAD(P)-binding Rossmann-fold domains"/>
    <property type="match status" value="1"/>
</dbReference>
<feature type="domain" description="NAD-dependent epimerase/dehydratase" evidence="2">
    <location>
        <begin position="5"/>
        <end position="243"/>
    </location>
</feature>